<dbReference type="InterPro" id="IPR013343">
    <property type="entry name" value="CRISPR-assoc_prot_Cas4"/>
</dbReference>
<comment type="cofactor">
    <cofactor evidence="9">
        <name>Mg(2+)</name>
        <dbReference type="ChEBI" id="CHEBI:18420"/>
    </cofactor>
    <cofactor evidence="9">
        <name>Mn(2+)</name>
        <dbReference type="ChEBI" id="CHEBI:29035"/>
    </cofactor>
    <text evidence="9">Mg(2+) or Mn(2+) required for ssDNA cleavage activity.</text>
</comment>
<dbReference type="InterPro" id="IPR011604">
    <property type="entry name" value="PDDEXK-like_dom_sf"/>
</dbReference>
<dbReference type="GO" id="GO:0051536">
    <property type="term" value="F:iron-sulfur cluster binding"/>
    <property type="evidence" value="ECO:0007669"/>
    <property type="project" value="UniProtKB-KW"/>
</dbReference>
<dbReference type="InterPro" id="IPR022765">
    <property type="entry name" value="Dna2/Cas4_DUF83"/>
</dbReference>
<evidence type="ECO:0000313" key="11">
    <source>
        <dbReference type="EMBL" id="SEL02413.1"/>
    </source>
</evidence>
<comment type="similarity">
    <text evidence="9">Belongs to the CRISPR-associated exonuclease Cas4 family.</text>
</comment>
<comment type="function">
    <text evidence="9">CRISPR (clustered regularly interspaced short palindromic repeat) is an adaptive immune system that provides protection against mobile genetic elements (viruses, transposable elements and conjugative plasmids). CRISPR clusters contain sequences complementary to antecedent mobile elements and target invading nucleic acids. CRISPR clusters are transcribed and processed into CRISPR RNA (crRNA).</text>
</comment>
<evidence type="ECO:0000256" key="3">
    <source>
        <dbReference type="ARBA" id="ARBA00022801"/>
    </source>
</evidence>
<accession>A0A1H7LTY9</accession>
<gene>
    <name evidence="11" type="ORF">SAMN05216439_1827</name>
</gene>
<evidence type="ECO:0000256" key="5">
    <source>
        <dbReference type="ARBA" id="ARBA00023004"/>
    </source>
</evidence>
<organism evidence="11 12">
    <name type="scientific">Methanobrevibacter gottschalkii</name>
    <dbReference type="NCBI Taxonomy" id="190974"/>
    <lineage>
        <taxon>Archaea</taxon>
        <taxon>Methanobacteriati</taxon>
        <taxon>Methanobacteriota</taxon>
        <taxon>Methanomada group</taxon>
        <taxon>Methanobacteria</taxon>
        <taxon>Methanobacteriales</taxon>
        <taxon>Methanobacteriaceae</taxon>
        <taxon>Methanobrevibacter</taxon>
    </lineage>
</organism>
<feature type="domain" description="DUF83" evidence="10">
    <location>
        <begin position="43"/>
        <end position="224"/>
    </location>
</feature>
<keyword evidence="5 9" id="KW-0408">Iron</keyword>
<dbReference type="RefSeq" id="WP_069574475.1">
    <property type="nucleotide sequence ID" value="NZ_FOAK01000008.1"/>
</dbReference>
<evidence type="ECO:0000256" key="2">
    <source>
        <dbReference type="ARBA" id="ARBA00022723"/>
    </source>
</evidence>
<evidence type="ECO:0000256" key="6">
    <source>
        <dbReference type="ARBA" id="ARBA00023014"/>
    </source>
</evidence>
<keyword evidence="1 9" id="KW-0540">Nuclease</keyword>
<evidence type="ECO:0000256" key="4">
    <source>
        <dbReference type="ARBA" id="ARBA00022839"/>
    </source>
</evidence>
<dbReference type="Gene3D" id="3.90.320.10">
    <property type="match status" value="1"/>
</dbReference>
<dbReference type="GO" id="GO:0004527">
    <property type="term" value="F:exonuclease activity"/>
    <property type="evidence" value="ECO:0007669"/>
    <property type="project" value="UniProtKB-KW"/>
</dbReference>
<dbReference type="GO" id="GO:0051607">
    <property type="term" value="P:defense response to virus"/>
    <property type="evidence" value="ECO:0007669"/>
    <property type="project" value="UniProtKB-KW"/>
</dbReference>
<evidence type="ECO:0000256" key="7">
    <source>
        <dbReference type="ARBA" id="ARBA00023118"/>
    </source>
</evidence>
<evidence type="ECO:0000313" key="12">
    <source>
        <dbReference type="Proteomes" id="UP000199506"/>
    </source>
</evidence>
<dbReference type="AlphaFoldDB" id="A0A1H7LTY9"/>
<keyword evidence="4 9" id="KW-0269">Exonuclease</keyword>
<dbReference type="STRING" id="190974.SAMN05216439_1827"/>
<evidence type="ECO:0000259" key="10">
    <source>
        <dbReference type="Pfam" id="PF01930"/>
    </source>
</evidence>
<evidence type="ECO:0000256" key="9">
    <source>
        <dbReference type="RuleBase" id="RU365022"/>
    </source>
</evidence>
<comment type="cofactor">
    <cofactor evidence="9">
        <name>iron-sulfur cluster</name>
        <dbReference type="ChEBI" id="CHEBI:30408"/>
    </cofactor>
</comment>
<dbReference type="EMBL" id="FOAK01000008">
    <property type="protein sequence ID" value="SEL02413.1"/>
    <property type="molecule type" value="Genomic_DNA"/>
</dbReference>
<evidence type="ECO:0000256" key="8">
    <source>
        <dbReference type="ARBA" id="ARBA00023211"/>
    </source>
</evidence>
<reference evidence="11 12" key="1">
    <citation type="submission" date="2016-10" db="EMBL/GenBank/DDBJ databases">
        <authorList>
            <person name="de Groot N.N."/>
        </authorList>
    </citation>
    <scope>NUCLEOTIDE SEQUENCE [LARGE SCALE GENOMIC DNA]</scope>
    <source>
        <strain evidence="11 12">DSM 11978</strain>
    </source>
</reference>
<dbReference type="EC" id="3.1.12.1" evidence="9"/>
<dbReference type="Pfam" id="PF01930">
    <property type="entry name" value="Cas_Cas4"/>
    <property type="match status" value="1"/>
</dbReference>
<dbReference type="Proteomes" id="UP000199506">
    <property type="component" value="Unassembled WGS sequence"/>
</dbReference>
<keyword evidence="8 9" id="KW-0464">Manganese</keyword>
<name>A0A1H7LTY9_9EURY</name>
<keyword evidence="7 9" id="KW-0051">Antiviral defense</keyword>
<keyword evidence="2 9" id="KW-0479">Metal-binding</keyword>
<sequence>MEQKNITQYSINYETKQHPSVKGLQIIEGKNNFPISWLNKQGYCEYQLYLEHVKNIKSPTTPEMTHGSEIHKQLEDIFKQESAQVSFEEVIESSKSEASMSRECFVISPKYGIRGHIDEIWMKPEEIVIIDDKPGRTPYKSTMNQVRAYCLAFKDMSGDDRKIKGALRERGTENLFWIEPFTEDVEKEIKFTIDRIHGLFNGSKPFMPTKNPKKCHSCRFKHDCEHAQ</sequence>
<evidence type="ECO:0000256" key="1">
    <source>
        <dbReference type="ARBA" id="ARBA00022722"/>
    </source>
</evidence>
<keyword evidence="3 9" id="KW-0378">Hydrolase</keyword>
<protein>
    <recommendedName>
        <fullName evidence="9">CRISPR-associated exonuclease Cas4</fullName>
        <ecNumber evidence="9">3.1.12.1</ecNumber>
    </recommendedName>
</protein>
<dbReference type="OrthoDB" id="69128at2157"/>
<dbReference type="GO" id="GO:0046872">
    <property type="term" value="F:metal ion binding"/>
    <property type="evidence" value="ECO:0007669"/>
    <property type="project" value="UniProtKB-KW"/>
</dbReference>
<dbReference type="NCBIfam" id="TIGR00372">
    <property type="entry name" value="cas4"/>
    <property type="match status" value="1"/>
</dbReference>
<proteinExistence type="inferred from homology"/>
<keyword evidence="6 9" id="KW-0411">Iron-sulfur</keyword>